<sequence length="102" mass="11342">MYRLSTYVDSCRFIAPAPKDLYRKMSMIPETNATCEVGASHSVLSPAPAPLSVPPADHPQRTEKFDSIDDLMSAYRRYSTLSGYGVYKTRGSNGVKALHREN</sequence>
<evidence type="ECO:0000313" key="2">
    <source>
        <dbReference type="Proteomes" id="UP001163321"/>
    </source>
</evidence>
<comment type="caution">
    <text evidence="1">The sequence shown here is derived from an EMBL/GenBank/DDBJ whole genome shotgun (WGS) entry which is preliminary data.</text>
</comment>
<evidence type="ECO:0000313" key="1">
    <source>
        <dbReference type="EMBL" id="KAI9909002.1"/>
    </source>
</evidence>
<protein>
    <submittedName>
        <fullName evidence="1">Uncharacterized protein</fullName>
    </submittedName>
</protein>
<gene>
    <name evidence="1" type="ORF">PsorP6_015211</name>
</gene>
<dbReference type="Proteomes" id="UP001163321">
    <property type="component" value="Chromosome 7"/>
</dbReference>
<dbReference type="EMBL" id="CM047586">
    <property type="protein sequence ID" value="KAI9909002.1"/>
    <property type="molecule type" value="Genomic_DNA"/>
</dbReference>
<keyword evidence="2" id="KW-1185">Reference proteome</keyword>
<organism evidence="1 2">
    <name type="scientific">Peronosclerospora sorghi</name>
    <dbReference type="NCBI Taxonomy" id="230839"/>
    <lineage>
        <taxon>Eukaryota</taxon>
        <taxon>Sar</taxon>
        <taxon>Stramenopiles</taxon>
        <taxon>Oomycota</taxon>
        <taxon>Peronosporomycetes</taxon>
        <taxon>Peronosporales</taxon>
        <taxon>Peronosporaceae</taxon>
        <taxon>Peronosclerospora</taxon>
    </lineage>
</organism>
<name>A0ACC0VRT7_9STRA</name>
<accession>A0ACC0VRT7</accession>
<proteinExistence type="predicted"/>
<reference evidence="1 2" key="1">
    <citation type="journal article" date="2022" name="bioRxiv">
        <title>The genome of the oomycete Peronosclerospora sorghi, a cosmopolitan pathogen of maize and sorghum, is inflated with dispersed pseudogenes.</title>
        <authorList>
            <person name="Fletcher K."/>
            <person name="Martin F."/>
            <person name="Isakeit T."/>
            <person name="Cavanaugh K."/>
            <person name="Magill C."/>
            <person name="Michelmore R."/>
        </authorList>
    </citation>
    <scope>NUCLEOTIDE SEQUENCE [LARGE SCALE GENOMIC DNA]</scope>
    <source>
        <strain evidence="1">P6</strain>
    </source>
</reference>